<accession>A0ABQ6WIG9</accession>
<reference evidence="1 2" key="1">
    <citation type="submission" date="2019-04" db="EMBL/GenBank/DDBJ databases">
        <authorList>
            <consortium name="DOE Joint Genome Institute"/>
            <person name="Mondo S."/>
            <person name="Kjaerbolling I."/>
            <person name="Vesth T."/>
            <person name="Frisvad J.C."/>
            <person name="Nybo J.L."/>
            <person name="Theobald S."/>
            <person name="Kildgaard S."/>
            <person name="Isbrandt T."/>
            <person name="Kuo A."/>
            <person name="Sato A."/>
            <person name="Lyhne E.K."/>
            <person name="Kogle M.E."/>
            <person name="Wiebenga A."/>
            <person name="Kun R.S."/>
            <person name="Lubbers R.J."/>
            <person name="Makela M.R."/>
            <person name="Barry K."/>
            <person name="Chovatia M."/>
            <person name="Clum A."/>
            <person name="Daum C."/>
            <person name="Haridas S."/>
            <person name="He G."/>
            <person name="LaButti K."/>
            <person name="Lipzen A."/>
            <person name="Riley R."/>
            <person name="Salamov A."/>
            <person name="Simmons B.A."/>
            <person name="Magnuson J.K."/>
            <person name="Henrissat B."/>
            <person name="Mortensen U.H."/>
            <person name="Larsen T.O."/>
            <person name="Devries R.P."/>
            <person name="Grigoriev I.V."/>
            <person name="Machida M."/>
            <person name="Baker S.E."/>
            <person name="Andersen M.R."/>
            <person name="Cantor M.N."/>
            <person name="Hua S.X."/>
        </authorList>
    </citation>
    <scope>NUCLEOTIDE SEQUENCE [LARGE SCALE GENOMIC DNA]</scope>
    <source>
        <strain evidence="1 2">CBS 117616</strain>
    </source>
</reference>
<organism evidence="1 2">
    <name type="scientific">Aspergillus pseudocaelatus</name>
    <dbReference type="NCBI Taxonomy" id="1825620"/>
    <lineage>
        <taxon>Eukaryota</taxon>
        <taxon>Fungi</taxon>
        <taxon>Dikarya</taxon>
        <taxon>Ascomycota</taxon>
        <taxon>Pezizomycotina</taxon>
        <taxon>Eurotiomycetes</taxon>
        <taxon>Eurotiomycetidae</taxon>
        <taxon>Eurotiales</taxon>
        <taxon>Aspergillaceae</taxon>
        <taxon>Aspergillus</taxon>
        <taxon>Aspergillus subgen. Circumdati</taxon>
    </lineage>
</organism>
<proteinExistence type="predicted"/>
<keyword evidence="2" id="KW-1185">Reference proteome</keyword>
<sequence length="82" mass="9027">MADALWRNSRKGESMAAKVLLYCASRRKGSKSRYWWDDLGALTAAYTISLIASNVLSSPTTVVLTQVLHTPNIPRYKSNPAG</sequence>
<evidence type="ECO:0000313" key="2">
    <source>
        <dbReference type="Proteomes" id="UP000325395"/>
    </source>
</evidence>
<name>A0ABQ6WIG9_9EURO</name>
<protein>
    <submittedName>
        <fullName evidence="1">Uncharacterized protein</fullName>
    </submittedName>
</protein>
<dbReference type="Proteomes" id="UP000325395">
    <property type="component" value="Unassembled WGS sequence"/>
</dbReference>
<dbReference type="EMBL" id="ML735745">
    <property type="protein sequence ID" value="KAE8416873.1"/>
    <property type="molecule type" value="Genomic_DNA"/>
</dbReference>
<evidence type="ECO:0000313" key="1">
    <source>
        <dbReference type="EMBL" id="KAE8416873.1"/>
    </source>
</evidence>
<gene>
    <name evidence="1" type="ORF">BDV36DRAFT_258569</name>
</gene>